<keyword evidence="2" id="KW-0472">Membrane</keyword>
<keyword evidence="2" id="KW-0812">Transmembrane</keyword>
<sequence>MTGFSDACTGCTASSMTDAMHLASDVKDEQGGLLSGFSTLGVIAMVLVVALVLGLTAELAWRERRQRRQGEPLAPSPQRHPHEGESRRDQGGAD</sequence>
<comment type="caution">
    <text evidence="3">The sequence shown here is derived from an EMBL/GenBank/DDBJ whole genome shotgun (WGS) entry which is preliminary data.</text>
</comment>
<protein>
    <submittedName>
        <fullName evidence="3">Uncharacterized protein</fullName>
    </submittedName>
</protein>
<feature type="transmembrane region" description="Helical" evidence="2">
    <location>
        <begin position="37"/>
        <end position="61"/>
    </location>
</feature>
<feature type="region of interest" description="Disordered" evidence="1">
    <location>
        <begin position="63"/>
        <end position="94"/>
    </location>
</feature>
<evidence type="ECO:0000256" key="2">
    <source>
        <dbReference type="SAM" id="Phobius"/>
    </source>
</evidence>
<feature type="compositionally biased region" description="Basic and acidic residues" evidence="1">
    <location>
        <begin position="80"/>
        <end position="94"/>
    </location>
</feature>
<keyword evidence="4" id="KW-1185">Reference proteome</keyword>
<dbReference type="Proteomes" id="UP000317378">
    <property type="component" value="Unassembled WGS sequence"/>
</dbReference>
<reference evidence="3 4" key="1">
    <citation type="submission" date="2019-06" db="EMBL/GenBank/DDBJ databases">
        <title>Streptomyces sporangiiformans sp. nov., a novel actinomycete isolated from soil in Mount Song.</title>
        <authorList>
            <person name="Han L."/>
        </authorList>
    </citation>
    <scope>NUCLEOTIDE SEQUENCE [LARGE SCALE GENOMIC DNA]</scope>
    <source>
        <strain evidence="3 4">NEAU-SSA 1</strain>
    </source>
</reference>
<accession>A0A505DQN2</accession>
<dbReference type="EMBL" id="VCHX02000047">
    <property type="protein sequence ID" value="TPQ23463.1"/>
    <property type="molecule type" value="Genomic_DNA"/>
</dbReference>
<evidence type="ECO:0000313" key="4">
    <source>
        <dbReference type="Proteomes" id="UP000317378"/>
    </source>
</evidence>
<evidence type="ECO:0000313" key="3">
    <source>
        <dbReference type="EMBL" id="TPQ23463.1"/>
    </source>
</evidence>
<dbReference type="AlphaFoldDB" id="A0A505DQN2"/>
<keyword evidence="2" id="KW-1133">Transmembrane helix</keyword>
<gene>
    <name evidence="3" type="ORF">FGD71_004390</name>
</gene>
<dbReference type="RefSeq" id="WP_140935819.1">
    <property type="nucleotide sequence ID" value="NZ_QXMJ01000047.1"/>
</dbReference>
<name>A0A505DQN2_9ACTN</name>
<evidence type="ECO:0000256" key="1">
    <source>
        <dbReference type="SAM" id="MobiDB-lite"/>
    </source>
</evidence>
<proteinExistence type="predicted"/>
<organism evidence="3 4">
    <name type="scientific">Streptomyces sporangiiformans</name>
    <dbReference type="NCBI Taxonomy" id="2315329"/>
    <lineage>
        <taxon>Bacteria</taxon>
        <taxon>Bacillati</taxon>
        <taxon>Actinomycetota</taxon>
        <taxon>Actinomycetes</taxon>
        <taxon>Kitasatosporales</taxon>
        <taxon>Streptomycetaceae</taxon>
        <taxon>Streptomyces</taxon>
    </lineage>
</organism>